<dbReference type="SUPFAM" id="SSF143880">
    <property type="entry name" value="NE0471 N-terminal domain-like"/>
    <property type="match status" value="1"/>
</dbReference>
<dbReference type="STRING" id="1888891.DSOL_0013"/>
<dbReference type="InterPro" id="IPR018841">
    <property type="entry name" value="DUF2442"/>
</dbReference>
<dbReference type="EMBL" id="MLBF01000001">
    <property type="protein sequence ID" value="OLN33835.1"/>
    <property type="molecule type" value="Genomic_DNA"/>
</dbReference>
<dbReference type="RefSeq" id="WP_075362865.1">
    <property type="nucleotide sequence ID" value="NZ_MLBF01000001.1"/>
</dbReference>
<proteinExistence type="predicted"/>
<comment type="caution">
    <text evidence="1">The sequence shown here is derived from an EMBL/GenBank/DDBJ whole genome shotgun (WGS) entry which is preliminary data.</text>
</comment>
<dbReference type="AlphaFoldDB" id="A0A1Q8R2J0"/>
<dbReference type="OrthoDB" id="162796at2"/>
<dbReference type="Pfam" id="PF10387">
    <property type="entry name" value="DUF2442"/>
    <property type="match status" value="1"/>
</dbReference>
<gene>
    <name evidence="1" type="ORF">DSOL_0013</name>
</gene>
<evidence type="ECO:0000313" key="2">
    <source>
        <dbReference type="Proteomes" id="UP000186102"/>
    </source>
</evidence>
<sequence length="81" mass="9754">MLFDVIEVEPLNNYKILITFENSEKKIFDVSTLINSRPRWQELKNIELFNTVKVWEGTVRWIDGQDICPKWLYDEGENYEV</sequence>
<evidence type="ECO:0008006" key="3">
    <source>
        <dbReference type="Google" id="ProtNLM"/>
    </source>
</evidence>
<reference evidence="1 2" key="1">
    <citation type="submission" date="2016-09" db="EMBL/GenBank/DDBJ databases">
        <title>Complete genome of Desulfosporosinus sp. OL.</title>
        <authorList>
            <person name="Mardanov A."/>
            <person name="Beletsky A."/>
            <person name="Panova A."/>
            <person name="Karnachuk O."/>
            <person name="Ravin N."/>
        </authorList>
    </citation>
    <scope>NUCLEOTIDE SEQUENCE [LARGE SCALE GENOMIC DNA]</scope>
    <source>
        <strain evidence="1 2">OL</strain>
    </source>
</reference>
<accession>A0A1Q8R2J0</accession>
<dbReference type="Proteomes" id="UP000186102">
    <property type="component" value="Unassembled WGS sequence"/>
</dbReference>
<dbReference type="Gene3D" id="3.30.2020.10">
    <property type="entry name" value="NE0471-like N-terminal domain"/>
    <property type="match status" value="1"/>
</dbReference>
<name>A0A1Q8R2J0_9FIRM</name>
<evidence type="ECO:0000313" key="1">
    <source>
        <dbReference type="EMBL" id="OLN33835.1"/>
    </source>
</evidence>
<protein>
    <recommendedName>
        <fullName evidence="3">DUF2442 domain-containing protein</fullName>
    </recommendedName>
</protein>
<dbReference type="InterPro" id="IPR036782">
    <property type="entry name" value="NE0471-like_N"/>
</dbReference>
<organism evidence="1 2">
    <name type="scientific">Desulfosporosinus metallidurans</name>
    <dbReference type="NCBI Taxonomy" id="1888891"/>
    <lineage>
        <taxon>Bacteria</taxon>
        <taxon>Bacillati</taxon>
        <taxon>Bacillota</taxon>
        <taxon>Clostridia</taxon>
        <taxon>Eubacteriales</taxon>
        <taxon>Desulfitobacteriaceae</taxon>
        <taxon>Desulfosporosinus</taxon>
    </lineage>
</organism>
<keyword evidence="2" id="KW-1185">Reference proteome</keyword>